<gene>
    <name evidence="3" type="ORF">SAMN06296065_105260</name>
</gene>
<name>A0ABY1QIB2_9SPHN</name>
<evidence type="ECO:0000313" key="3">
    <source>
        <dbReference type="EMBL" id="SMP70164.1"/>
    </source>
</evidence>
<dbReference type="RefSeq" id="WP_283406215.1">
    <property type="nucleotide sequence ID" value="NZ_FXUI01000005.1"/>
</dbReference>
<dbReference type="InterPro" id="IPR018968">
    <property type="entry name" value="Phasin"/>
</dbReference>
<feature type="region of interest" description="Disordered" evidence="1">
    <location>
        <begin position="1"/>
        <end position="69"/>
    </location>
</feature>
<evidence type="ECO:0000259" key="2">
    <source>
        <dbReference type="Pfam" id="PF09361"/>
    </source>
</evidence>
<keyword evidence="4" id="KW-1185">Reference proteome</keyword>
<accession>A0ABY1QIB2</accession>
<evidence type="ECO:0000313" key="4">
    <source>
        <dbReference type="Proteomes" id="UP001157910"/>
    </source>
</evidence>
<dbReference type="Pfam" id="PF09361">
    <property type="entry name" value="Phasin_2"/>
    <property type="match status" value="1"/>
</dbReference>
<feature type="domain" description="Phasin" evidence="2">
    <location>
        <begin position="180"/>
        <end position="277"/>
    </location>
</feature>
<protein>
    <submittedName>
        <fullName evidence="3">Phasin family protein</fullName>
    </submittedName>
</protein>
<feature type="compositionally biased region" description="Low complexity" evidence="1">
    <location>
        <begin position="24"/>
        <end position="36"/>
    </location>
</feature>
<comment type="caution">
    <text evidence="3">The sequence shown here is derived from an EMBL/GenBank/DDBJ whole genome shotgun (WGS) entry which is preliminary data.</text>
</comment>
<proteinExistence type="predicted"/>
<dbReference type="InterPro" id="IPR010127">
    <property type="entry name" value="Phasin_subfam-1"/>
</dbReference>
<evidence type="ECO:0000256" key="1">
    <source>
        <dbReference type="SAM" id="MobiDB-lite"/>
    </source>
</evidence>
<dbReference type="Proteomes" id="UP001157910">
    <property type="component" value="Unassembled WGS sequence"/>
</dbReference>
<dbReference type="EMBL" id="FXUI01000005">
    <property type="protein sequence ID" value="SMP70164.1"/>
    <property type="molecule type" value="Genomic_DNA"/>
</dbReference>
<reference evidence="3 4" key="1">
    <citation type="submission" date="2017-05" db="EMBL/GenBank/DDBJ databases">
        <authorList>
            <person name="Varghese N."/>
            <person name="Submissions S."/>
        </authorList>
    </citation>
    <scope>NUCLEOTIDE SEQUENCE [LARGE SCALE GENOMIC DNA]</scope>
    <source>
        <strain evidence="3 4">SM16</strain>
    </source>
</reference>
<sequence length="291" mass="30338">MADNEDPKNARSPVPAKMRELRAAPKAPVRPPRAAAQSGETLPGLPVGKVQSDESQASKVVKPAGPSGDVMPDLEQVAAAVASVPLAASVLQVASGEALSKDEKEEAVEAAPPAALAGDKPTMPAAAPNPPVRKGLFSNFMLEETTMDMSANFSGFQEAITEAQAKAKAAFDKSTSVLGEVSDFAKGNVEAAVESGKIFAEGVQDLGTEFVSESRAAFEVMTGDIKELAAVKSPTDFFKLQSDLVRKNFDTAVAYSSKNSEAMLKLFSDAFAPLSGRMSIAVEKARSASAF</sequence>
<dbReference type="NCBIfam" id="TIGR01841">
    <property type="entry name" value="phasin"/>
    <property type="match status" value="1"/>
</dbReference>
<organism evidence="3 4">
    <name type="scientific">Novosphingobium panipatense</name>
    <dbReference type="NCBI Taxonomy" id="428991"/>
    <lineage>
        <taxon>Bacteria</taxon>
        <taxon>Pseudomonadati</taxon>
        <taxon>Pseudomonadota</taxon>
        <taxon>Alphaproteobacteria</taxon>
        <taxon>Sphingomonadales</taxon>
        <taxon>Sphingomonadaceae</taxon>
        <taxon>Novosphingobium</taxon>
    </lineage>
</organism>